<feature type="compositionally biased region" description="Basic and acidic residues" evidence="4">
    <location>
        <begin position="44"/>
        <end position="63"/>
    </location>
</feature>
<keyword evidence="2" id="KW-0853">WD repeat</keyword>
<evidence type="ECO:0000313" key="5">
    <source>
        <dbReference type="EMBL" id="KAK9741108.1"/>
    </source>
</evidence>
<dbReference type="InterPro" id="IPR001680">
    <property type="entry name" value="WD40_rpt"/>
</dbReference>
<dbReference type="AlphaFoldDB" id="A0AAW1LZD7"/>
<evidence type="ECO:0000256" key="3">
    <source>
        <dbReference type="ARBA" id="ARBA00022737"/>
    </source>
</evidence>
<dbReference type="Proteomes" id="UP001443914">
    <property type="component" value="Unassembled WGS sequence"/>
</dbReference>
<dbReference type="GO" id="GO:0005634">
    <property type="term" value="C:nucleus"/>
    <property type="evidence" value="ECO:0007669"/>
    <property type="project" value="TreeGrafter"/>
</dbReference>
<dbReference type="InterPro" id="IPR015943">
    <property type="entry name" value="WD40/YVTN_repeat-like_dom_sf"/>
</dbReference>
<protein>
    <submittedName>
        <fullName evidence="5">Uncharacterized protein</fullName>
    </submittedName>
</protein>
<name>A0AAW1LZD7_SAPOF</name>
<feature type="compositionally biased region" description="Polar residues" evidence="4">
    <location>
        <begin position="81"/>
        <end position="95"/>
    </location>
</feature>
<dbReference type="SMART" id="SM00320">
    <property type="entry name" value="WD40"/>
    <property type="match status" value="3"/>
</dbReference>
<dbReference type="GO" id="GO:0003677">
    <property type="term" value="F:DNA binding"/>
    <property type="evidence" value="ECO:0007669"/>
    <property type="project" value="TreeGrafter"/>
</dbReference>
<organism evidence="5 6">
    <name type="scientific">Saponaria officinalis</name>
    <name type="common">Common soapwort</name>
    <name type="synonym">Lychnis saponaria</name>
    <dbReference type="NCBI Taxonomy" id="3572"/>
    <lineage>
        <taxon>Eukaryota</taxon>
        <taxon>Viridiplantae</taxon>
        <taxon>Streptophyta</taxon>
        <taxon>Embryophyta</taxon>
        <taxon>Tracheophyta</taxon>
        <taxon>Spermatophyta</taxon>
        <taxon>Magnoliopsida</taxon>
        <taxon>eudicotyledons</taxon>
        <taxon>Gunneridae</taxon>
        <taxon>Pentapetalae</taxon>
        <taxon>Caryophyllales</taxon>
        <taxon>Caryophyllaceae</taxon>
        <taxon>Caryophylleae</taxon>
        <taxon>Saponaria</taxon>
    </lineage>
</organism>
<proteinExistence type="inferred from homology"/>
<dbReference type="SUPFAM" id="SSF50978">
    <property type="entry name" value="WD40 repeat-like"/>
    <property type="match status" value="1"/>
</dbReference>
<dbReference type="EMBL" id="JBDFQZ010000003">
    <property type="protein sequence ID" value="KAK9741108.1"/>
    <property type="molecule type" value="Genomic_DNA"/>
</dbReference>
<dbReference type="InterPro" id="IPR050853">
    <property type="entry name" value="WD_repeat_DNA-damage-binding"/>
</dbReference>
<dbReference type="GO" id="GO:2000001">
    <property type="term" value="P:regulation of DNA damage checkpoint"/>
    <property type="evidence" value="ECO:0007669"/>
    <property type="project" value="TreeGrafter"/>
</dbReference>
<sequence length="361" mass="40734">MASDEHMTEYERRRLENMKRNSEMLASLNVHIHLSDLSTSSKRLRQEKSYKQSSEKNKPEARSVIRRSLRARGMPPDTKGLPNSNAYTSKSNSMKLQYLSDPRSVVRGPLSMKDAYDMNEGSYRAIAEKFTNIKNSQSNGIGKRRTRSTANGVSRLSSEFKRVNLEVPIDAKSLNFEPDNIARVVPGRILSVRFIPTTDMTMVVAGNKYGHLGFWDVKPQMEDEDFIHLYQPHTAAISGIYVHPFSPSKVYTSSYDGFIRLMDIEREQFDLAYSSTSESALYSLSQQPHDANSIYIGEGKGGDLKVVDKRVGEVTNSWSLHKGRINTIDFTPTNPNIMATSSSDLPVCGISERWMCNIRNA</sequence>
<evidence type="ECO:0000256" key="4">
    <source>
        <dbReference type="SAM" id="MobiDB-lite"/>
    </source>
</evidence>
<dbReference type="InterPro" id="IPR036322">
    <property type="entry name" value="WD40_repeat_dom_sf"/>
</dbReference>
<feature type="region of interest" description="Disordered" evidence="4">
    <location>
        <begin position="39"/>
        <end position="95"/>
    </location>
</feature>
<accession>A0AAW1LZD7</accession>
<keyword evidence="3" id="KW-0677">Repeat</keyword>
<evidence type="ECO:0000313" key="6">
    <source>
        <dbReference type="Proteomes" id="UP001443914"/>
    </source>
</evidence>
<keyword evidence="6" id="KW-1185">Reference proteome</keyword>
<evidence type="ECO:0000256" key="1">
    <source>
        <dbReference type="ARBA" id="ARBA00005434"/>
    </source>
</evidence>
<evidence type="ECO:0000256" key="2">
    <source>
        <dbReference type="ARBA" id="ARBA00022574"/>
    </source>
</evidence>
<dbReference type="Gene3D" id="2.130.10.10">
    <property type="entry name" value="YVTN repeat-like/Quinoprotein amine dehydrogenase"/>
    <property type="match status" value="1"/>
</dbReference>
<dbReference type="PANTHER" id="PTHR14773">
    <property type="entry name" value="WD REPEAT-CONTAINING PROTEIN 76"/>
    <property type="match status" value="1"/>
</dbReference>
<comment type="similarity">
    <text evidence="1">Belongs to the WD repeat DDB2/WDR76 family.</text>
</comment>
<gene>
    <name evidence="5" type="ORF">RND81_03G082300</name>
</gene>
<comment type="caution">
    <text evidence="5">The sequence shown here is derived from an EMBL/GenBank/DDBJ whole genome shotgun (WGS) entry which is preliminary data.</text>
</comment>
<dbReference type="PANTHER" id="PTHR14773:SF0">
    <property type="entry name" value="WD REPEAT-CONTAINING PROTEIN 76"/>
    <property type="match status" value="1"/>
</dbReference>
<reference evidence="5" key="1">
    <citation type="submission" date="2024-03" db="EMBL/GenBank/DDBJ databases">
        <title>WGS assembly of Saponaria officinalis var. Norfolk2.</title>
        <authorList>
            <person name="Jenkins J."/>
            <person name="Shu S."/>
            <person name="Grimwood J."/>
            <person name="Barry K."/>
            <person name="Goodstein D."/>
            <person name="Schmutz J."/>
            <person name="Leebens-Mack J."/>
            <person name="Osbourn A."/>
        </authorList>
    </citation>
    <scope>NUCLEOTIDE SEQUENCE [LARGE SCALE GENOMIC DNA]</scope>
    <source>
        <strain evidence="5">JIC</strain>
    </source>
</reference>